<dbReference type="PROSITE" id="PS51722">
    <property type="entry name" value="G_TR_2"/>
    <property type="match status" value="1"/>
</dbReference>
<sequence length="416" mass="44848">MRSRGSQIADIAILVVAADDSVKPQTVEAINQIKNAEIPLIVAANKIDLPHADLDRVKKDLAKASIQVEGFGGDVPLIPISAKTGAGIPALLDMIVLVATTIDLSTNPDQPYEAVVIENHLHIGRGMLASVIVKNGMLRIGQSIYQNGQKIGRIRAIRNEFGQQISEAEAGLPVEIMGLETFPAIGAVVRPVAVFSQKPSASDSVKVKDASSKLPDFLSPQTEVEVKKLKVVLKADTAGTLEAITNKLNEQIVVVSKGIGNISKADVLFAKTTGSIIIGFNVKAGTDIEIMAEREKVVFRTYKLIYELLDNLADVVENINELTVRERELGQGTIIAEFPYNDTMIAGTRVTSGRLSRGDRVKVMHEAIEIAACKIVSIRQGKEQVNRVETGSECGVLFDKKVDFAINDVIIAITLV</sequence>
<dbReference type="SUPFAM" id="SSF50447">
    <property type="entry name" value="Translation proteins"/>
    <property type="match status" value="2"/>
</dbReference>
<dbReference type="Gene3D" id="2.40.30.10">
    <property type="entry name" value="Translation factors"/>
    <property type="match status" value="2"/>
</dbReference>
<dbReference type="GO" id="GO:0003743">
    <property type="term" value="F:translation initiation factor activity"/>
    <property type="evidence" value="ECO:0007669"/>
    <property type="project" value="UniProtKB-KW"/>
</dbReference>
<accession>A0A1F5ZC66</accession>
<evidence type="ECO:0000313" key="7">
    <source>
        <dbReference type="EMBL" id="OGG09884.1"/>
    </source>
</evidence>
<dbReference type="InterPro" id="IPR036925">
    <property type="entry name" value="TIF_IF2_dom3_sf"/>
</dbReference>
<evidence type="ECO:0000313" key="8">
    <source>
        <dbReference type="Proteomes" id="UP000176854"/>
    </source>
</evidence>
<name>A0A1F5ZC66_9BACT</name>
<dbReference type="Gene3D" id="3.40.50.300">
    <property type="entry name" value="P-loop containing nucleotide triphosphate hydrolases"/>
    <property type="match status" value="1"/>
</dbReference>
<evidence type="ECO:0000256" key="4">
    <source>
        <dbReference type="ARBA" id="ARBA00022917"/>
    </source>
</evidence>
<organism evidence="7 8">
    <name type="scientific">Candidatus Gottesmanbacteria bacterium RBG_16_43_7</name>
    <dbReference type="NCBI Taxonomy" id="1798373"/>
    <lineage>
        <taxon>Bacteria</taxon>
        <taxon>Candidatus Gottesmaniibacteriota</taxon>
    </lineage>
</organism>
<dbReference type="GO" id="GO:0005525">
    <property type="term" value="F:GTP binding"/>
    <property type="evidence" value="ECO:0007669"/>
    <property type="project" value="UniProtKB-KW"/>
</dbReference>
<proteinExistence type="inferred from homology"/>
<dbReference type="InterPro" id="IPR015760">
    <property type="entry name" value="TIF_IF2"/>
</dbReference>
<dbReference type="Proteomes" id="UP000176854">
    <property type="component" value="Unassembled WGS sequence"/>
</dbReference>
<dbReference type="InterPro" id="IPR009000">
    <property type="entry name" value="Transl_B-barrel_sf"/>
</dbReference>
<dbReference type="InterPro" id="IPR000795">
    <property type="entry name" value="T_Tr_GTP-bd_dom"/>
</dbReference>
<evidence type="ECO:0000256" key="2">
    <source>
        <dbReference type="ARBA" id="ARBA00022540"/>
    </source>
</evidence>
<dbReference type="FunFam" id="3.40.50.10050:FF:000001">
    <property type="entry name" value="Translation initiation factor IF-2"/>
    <property type="match status" value="1"/>
</dbReference>
<dbReference type="STRING" id="1798373.A2154_04615"/>
<dbReference type="SUPFAM" id="SSF52540">
    <property type="entry name" value="P-loop containing nucleoside triphosphate hydrolases"/>
    <property type="match status" value="1"/>
</dbReference>
<evidence type="ECO:0000259" key="6">
    <source>
        <dbReference type="PROSITE" id="PS51722"/>
    </source>
</evidence>
<dbReference type="GO" id="GO:0003924">
    <property type="term" value="F:GTPase activity"/>
    <property type="evidence" value="ECO:0007669"/>
    <property type="project" value="InterPro"/>
</dbReference>
<dbReference type="AlphaFoldDB" id="A0A1F5ZC66"/>
<feature type="domain" description="Tr-type G" evidence="6">
    <location>
        <begin position="1"/>
        <end position="105"/>
    </location>
</feature>
<protein>
    <recommendedName>
        <fullName evidence="6">Tr-type G domain-containing protein</fullName>
    </recommendedName>
</protein>
<comment type="similarity">
    <text evidence="1">Belongs to the TRAFAC class translation factor GTPase superfamily. Classic translation factor GTPase family. IF-2 subfamily.</text>
</comment>
<dbReference type="Gene3D" id="3.40.50.10050">
    <property type="entry name" value="Translation initiation factor IF- 2, domain 3"/>
    <property type="match status" value="1"/>
</dbReference>
<dbReference type="InterPro" id="IPR023115">
    <property type="entry name" value="TIF_IF2_dom3"/>
</dbReference>
<dbReference type="SUPFAM" id="SSF52156">
    <property type="entry name" value="Initiation factor IF2/eIF5b, domain 3"/>
    <property type="match status" value="1"/>
</dbReference>
<reference evidence="7 8" key="1">
    <citation type="journal article" date="2016" name="Nat. Commun.">
        <title>Thousands of microbial genomes shed light on interconnected biogeochemical processes in an aquifer system.</title>
        <authorList>
            <person name="Anantharaman K."/>
            <person name="Brown C.T."/>
            <person name="Hug L.A."/>
            <person name="Sharon I."/>
            <person name="Castelle C.J."/>
            <person name="Probst A.J."/>
            <person name="Thomas B.C."/>
            <person name="Singh A."/>
            <person name="Wilkins M.J."/>
            <person name="Karaoz U."/>
            <person name="Brodie E.L."/>
            <person name="Williams K.H."/>
            <person name="Hubbard S.S."/>
            <person name="Banfield J.F."/>
        </authorList>
    </citation>
    <scope>NUCLEOTIDE SEQUENCE [LARGE SCALE GENOMIC DNA]</scope>
</reference>
<keyword evidence="3" id="KW-0547">Nucleotide-binding</keyword>
<gene>
    <name evidence="7" type="ORF">A2154_04615</name>
</gene>
<dbReference type="GO" id="GO:0005737">
    <property type="term" value="C:cytoplasm"/>
    <property type="evidence" value="ECO:0007669"/>
    <property type="project" value="TreeGrafter"/>
</dbReference>
<evidence type="ECO:0000256" key="1">
    <source>
        <dbReference type="ARBA" id="ARBA00007733"/>
    </source>
</evidence>
<dbReference type="PANTHER" id="PTHR43381:SF5">
    <property type="entry name" value="TR-TYPE G DOMAIN-CONTAINING PROTEIN"/>
    <property type="match status" value="1"/>
</dbReference>
<comment type="caution">
    <text evidence="7">The sequence shown here is derived from an EMBL/GenBank/DDBJ whole genome shotgun (WGS) entry which is preliminary data.</text>
</comment>
<dbReference type="Pfam" id="PF22042">
    <property type="entry name" value="EF-G_D2"/>
    <property type="match status" value="1"/>
</dbReference>
<keyword evidence="4" id="KW-0648">Protein biosynthesis</keyword>
<dbReference type="PANTHER" id="PTHR43381">
    <property type="entry name" value="TRANSLATION INITIATION FACTOR IF-2-RELATED"/>
    <property type="match status" value="1"/>
</dbReference>
<evidence type="ECO:0000256" key="5">
    <source>
        <dbReference type="ARBA" id="ARBA00023134"/>
    </source>
</evidence>
<dbReference type="EMBL" id="MFJC01000011">
    <property type="protein sequence ID" value="OGG09884.1"/>
    <property type="molecule type" value="Genomic_DNA"/>
</dbReference>
<dbReference type="InterPro" id="IPR027417">
    <property type="entry name" value="P-loop_NTPase"/>
</dbReference>
<dbReference type="Pfam" id="PF00009">
    <property type="entry name" value="GTP_EFTU"/>
    <property type="match status" value="1"/>
</dbReference>
<dbReference type="Pfam" id="PF11987">
    <property type="entry name" value="IF-2"/>
    <property type="match status" value="1"/>
</dbReference>
<keyword evidence="2" id="KW-0396">Initiation factor</keyword>
<keyword evidence="5" id="KW-0342">GTP-binding</keyword>
<dbReference type="InterPro" id="IPR053905">
    <property type="entry name" value="EF-G-like_DII"/>
</dbReference>
<evidence type="ECO:0000256" key="3">
    <source>
        <dbReference type="ARBA" id="ARBA00022741"/>
    </source>
</evidence>